<dbReference type="SUPFAM" id="SSF52540">
    <property type="entry name" value="P-loop containing nucleoside triphosphate hydrolases"/>
    <property type="match status" value="1"/>
</dbReference>
<evidence type="ECO:0000313" key="4">
    <source>
        <dbReference type="Proteomes" id="UP000198409"/>
    </source>
</evidence>
<evidence type="ECO:0000259" key="1">
    <source>
        <dbReference type="Pfam" id="PF00270"/>
    </source>
</evidence>
<dbReference type="OrthoDB" id="7816830at2"/>
<dbReference type="Proteomes" id="UP000292859">
    <property type="component" value="Unassembled WGS sequence"/>
</dbReference>
<gene>
    <name evidence="3" type="ORF">EYF88_15025</name>
    <name evidence="2" type="ORF">SAMN06265378_11350</name>
</gene>
<dbReference type="EMBL" id="FZNM01000013">
    <property type="protein sequence ID" value="SNR63813.1"/>
    <property type="molecule type" value="Genomic_DNA"/>
</dbReference>
<dbReference type="InterPro" id="IPR011545">
    <property type="entry name" value="DEAD/DEAH_box_helicase_dom"/>
</dbReference>
<dbReference type="InterPro" id="IPR027417">
    <property type="entry name" value="P-loop_NTPase"/>
</dbReference>
<dbReference type="RefSeq" id="WP_089389000.1">
    <property type="nucleotide sequence ID" value="NZ_FZNM01000013.1"/>
</dbReference>
<dbReference type="Pfam" id="PF00270">
    <property type="entry name" value="DEAD"/>
    <property type="match status" value="1"/>
</dbReference>
<dbReference type="GO" id="GO:0003676">
    <property type="term" value="F:nucleic acid binding"/>
    <property type="evidence" value="ECO:0007669"/>
    <property type="project" value="InterPro"/>
</dbReference>
<keyword evidence="5" id="KW-1185">Reference proteome</keyword>
<dbReference type="Proteomes" id="UP000198409">
    <property type="component" value="Unassembled WGS sequence"/>
</dbReference>
<evidence type="ECO:0000313" key="2">
    <source>
        <dbReference type="EMBL" id="SNR63813.1"/>
    </source>
</evidence>
<proteinExistence type="predicted"/>
<accession>A0A238XZH1</accession>
<reference evidence="2" key="1">
    <citation type="submission" date="2017-06" db="EMBL/GenBank/DDBJ databases">
        <authorList>
            <person name="Kim H.J."/>
            <person name="Triplett B.A."/>
        </authorList>
    </citation>
    <scope>NUCLEOTIDE SEQUENCE [LARGE SCALE GENOMIC DNA]</scope>
    <source>
        <strain evidence="2">DSM 26170</strain>
    </source>
</reference>
<protein>
    <recommendedName>
        <fullName evidence="1">DEAD/DEAH-box helicase domain-containing protein</fullName>
    </recommendedName>
</protein>
<reference evidence="4" key="2">
    <citation type="submission" date="2017-06" db="EMBL/GenBank/DDBJ databases">
        <authorList>
            <person name="Varghese N."/>
            <person name="Submissions S."/>
        </authorList>
    </citation>
    <scope>NUCLEOTIDE SEQUENCE [LARGE SCALE GENOMIC DNA]</scope>
    <source>
        <strain evidence="4">DSM 26170</strain>
    </source>
</reference>
<dbReference type="AlphaFoldDB" id="A0A238XZH1"/>
<evidence type="ECO:0000313" key="5">
    <source>
        <dbReference type="Proteomes" id="UP000292859"/>
    </source>
</evidence>
<dbReference type="EMBL" id="SIRL01000013">
    <property type="protein sequence ID" value="TBN47519.1"/>
    <property type="molecule type" value="Genomic_DNA"/>
</dbReference>
<dbReference type="GO" id="GO:0005524">
    <property type="term" value="F:ATP binding"/>
    <property type="evidence" value="ECO:0007669"/>
    <property type="project" value="InterPro"/>
</dbReference>
<name>A0A238XZH1_9RHOB</name>
<sequence>MMNDEIFHHACTIQHEITGKNDDFDIQCNTALFQAAQAAFKDVMANTGTTTPHLVNSGTGTGKTTFCVALIAASVATLSDYSAAYVVPTIDEAQKVFDDFAKLLPPVAVRIHTSAHESEDAAQQHGAAILEHVQMRGVSRRADLTQHRVVVCTHELWIKEGEHKSDFGVRRFNGAPRSNVFLDEFPDTVATVEAGPADLDELADELHRVPEYRDLATLVRNAANAFRDRCGDGNSRFKTATLLSPDDQAALKRIDLTRLSDARDMATLHRALAVLSATGTGRCFLFRSKAKTAGQADGHMMLVAYDDRFRPHPGLVILDATADFAPQVQAGHDFRRYSGPQVSYRNLSLTHIQEPAGFDRIASRAASAETIRAYVQWIKATVKANTAKDETVLIVLPKKVAAELDTGNPIPGRTVMVATWGMGVGSNAYRNCGAVFLFSEFHKPRHIYLAQSLANRGKVATHDDLRQANGAQCTGPVDAVCKAHRLRQFKQMACRGRIRQLDAAGVASPMRLFTSMDRALFLESYPALFPDAPPPAFIDDADAQNTGPKRLASVLTQAMQPREPIMLTADSIADSTGIAGKALKRAFQSKQCRPLHPLGWRFVPGEGRKAKPALRFDPVTFQTERFGCVTL</sequence>
<organism evidence="2 4">
    <name type="scientific">Paracoccus sediminis</name>
    <dbReference type="NCBI Taxonomy" id="1214787"/>
    <lineage>
        <taxon>Bacteria</taxon>
        <taxon>Pseudomonadati</taxon>
        <taxon>Pseudomonadota</taxon>
        <taxon>Alphaproteobacteria</taxon>
        <taxon>Rhodobacterales</taxon>
        <taxon>Paracoccaceae</taxon>
        <taxon>Paracoccus</taxon>
    </lineage>
</organism>
<reference evidence="3 5" key="3">
    <citation type="submission" date="2019-02" db="EMBL/GenBank/DDBJ databases">
        <authorList>
            <person name="Zhang G."/>
        </authorList>
    </citation>
    <scope>NUCLEOTIDE SEQUENCE [LARGE SCALE GENOMIC DNA]</scope>
    <source>
        <strain evidence="3 5">CMB17</strain>
    </source>
</reference>
<dbReference type="Gene3D" id="3.40.50.300">
    <property type="entry name" value="P-loop containing nucleotide triphosphate hydrolases"/>
    <property type="match status" value="1"/>
</dbReference>
<evidence type="ECO:0000313" key="3">
    <source>
        <dbReference type="EMBL" id="TBN47519.1"/>
    </source>
</evidence>
<feature type="domain" description="DEAD/DEAH-box helicase" evidence="1">
    <location>
        <begin position="52"/>
        <end position="124"/>
    </location>
</feature>